<keyword evidence="2" id="KW-1185">Reference proteome</keyword>
<evidence type="ECO:0000313" key="2">
    <source>
        <dbReference type="Proteomes" id="UP000283255"/>
    </source>
</evidence>
<accession>A0A418YDF3</accession>
<reference evidence="1 2" key="2">
    <citation type="submission" date="2019-01" db="EMBL/GenBank/DDBJ databases">
        <title>Motilimonas pumilus sp. nov., isolated from the gut of sea cucumber (Apostichopus japonicus).</title>
        <authorList>
            <person name="Wang F.-Q."/>
            <person name="Ren L.-H."/>
            <person name="Lin Y.-W."/>
            <person name="Sun G.-H."/>
            <person name="Du Z.-J."/>
            <person name="Zhao J.-X."/>
            <person name="Liu X.-J."/>
            <person name="Liu L.-J."/>
        </authorList>
    </citation>
    <scope>NUCLEOTIDE SEQUENCE [LARGE SCALE GENOMIC DNA]</scope>
    <source>
        <strain evidence="1 2">PLHSC7-2</strain>
    </source>
</reference>
<proteinExistence type="predicted"/>
<gene>
    <name evidence="1" type="ORF">D1Z90_12535</name>
</gene>
<dbReference type="AlphaFoldDB" id="A0A418YDF3"/>
<dbReference type="EMBL" id="QZCH01000016">
    <property type="protein sequence ID" value="RJG42576.1"/>
    <property type="molecule type" value="Genomic_DNA"/>
</dbReference>
<evidence type="ECO:0000313" key="1">
    <source>
        <dbReference type="EMBL" id="RJG42576.1"/>
    </source>
</evidence>
<dbReference type="Proteomes" id="UP000283255">
    <property type="component" value="Unassembled WGS sequence"/>
</dbReference>
<dbReference type="OrthoDB" id="5852187at2"/>
<name>A0A418YDF3_9GAMM</name>
<reference evidence="1 2" key="1">
    <citation type="submission" date="2018-09" db="EMBL/GenBank/DDBJ databases">
        <authorList>
            <person name="Wang F."/>
        </authorList>
    </citation>
    <scope>NUCLEOTIDE SEQUENCE [LARGE SCALE GENOMIC DNA]</scope>
    <source>
        <strain evidence="1 2">PLHSC7-2</strain>
    </source>
</reference>
<organism evidence="1 2">
    <name type="scientific">Motilimonas pumila</name>
    <dbReference type="NCBI Taxonomy" id="2303987"/>
    <lineage>
        <taxon>Bacteria</taxon>
        <taxon>Pseudomonadati</taxon>
        <taxon>Pseudomonadota</taxon>
        <taxon>Gammaproteobacteria</taxon>
        <taxon>Alteromonadales</taxon>
        <taxon>Alteromonadales genera incertae sedis</taxon>
        <taxon>Motilimonas</taxon>
    </lineage>
</organism>
<comment type="caution">
    <text evidence="1">The sequence shown here is derived from an EMBL/GenBank/DDBJ whole genome shotgun (WGS) entry which is preliminary data.</text>
</comment>
<protein>
    <submittedName>
        <fullName evidence="1">Rhs family protein</fullName>
    </submittedName>
</protein>
<sequence>MNLDSYYQDIRQAFCSSIDDYKKDMTSWWKSWVLEMDQRIIVNNKERASASYDSNELETDFVTCPLNGKLHIVHNFETEEFVPIANTPFKIQAFRVEYVEVEAGYGATKRMQKVAKYHDIGPAYSGQVDANGIKEVQLDPATYGGKPLRITFEPDVTDQDMANLLASYDGTIDKLANWLDSEWQIQKQDWQDYLDNGIDMSKEVIKFFDNMIDAVLDAWDEIKGLFELLANPSKLKKLLMQYTDADKIEQMMASAKQEMADLLTLLKDEARCFLCINAIYSWCKLLSPAQLFDIASKTLAAILVEVVISLLIPGGAIIKNLNRLRDAASVAAVIN</sequence>